<keyword evidence="2" id="KW-1185">Reference proteome</keyword>
<accession>A0A1D8B2B3</accession>
<organism evidence="1 2">
    <name type="scientific">Pauljensenia hongkongensis</name>
    <dbReference type="NCBI Taxonomy" id="178339"/>
    <lineage>
        <taxon>Bacteria</taxon>
        <taxon>Bacillati</taxon>
        <taxon>Actinomycetota</taxon>
        <taxon>Actinomycetes</taxon>
        <taxon>Actinomycetales</taxon>
        <taxon>Actinomycetaceae</taxon>
        <taxon>Pauljensenia</taxon>
    </lineage>
</organism>
<dbReference type="RefSeq" id="WP_009743649.1">
    <property type="nucleotide sequence ID" value="NZ_CP017298.1"/>
</dbReference>
<sequence>MAILPWRRRRQVAEQAKLDELNRLMSYGGTVSFVERLPYPAPVHCPWSSPHLGASEVTGKVIADQLRLAVSGTMPKAVNLLERCGYDAQIVKWGERYVFIYTLINSTGQTLYYYGGDAMYPSWPRKRDAGYERNIHSVWDLVLDIWPLYSHFHDGFVSCAQPSTGIYQVGDVNEFSTGQFTSLGIDDEGLRDRARGCYPFYRSPGGDIVTLDITGQCPGRADLWHPRADPELDIDFWDTIDTLLTTTIDPEYYEAGADQ</sequence>
<gene>
    <name evidence="1" type="ORF">BH719_04885</name>
</gene>
<evidence type="ECO:0000313" key="2">
    <source>
        <dbReference type="Proteomes" id="UP000095214"/>
    </source>
</evidence>
<dbReference type="AlphaFoldDB" id="A0A1D8B2B3"/>
<dbReference type="Proteomes" id="UP000095214">
    <property type="component" value="Chromosome"/>
</dbReference>
<protein>
    <submittedName>
        <fullName evidence="1">Uncharacterized protein</fullName>
    </submittedName>
</protein>
<dbReference type="OrthoDB" id="6047269at2"/>
<evidence type="ECO:0000313" key="1">
    <source>
        <dbReference type="EMBL" id="AOS47278.1"/>
    </source>
</evidence>
<name>A0A1D8B2B3_9ACTO</name>
<dbReference type="EMBL" id="CP017298">
    <property type="protein sequence ID" value="AOS47278.1"/>
    <property type="molecule type" value="Genomic_DNA"/>
</dbReference>
<reference evidence="1 2" key="1">
    <citation type="submission" date="2016-09" db="EMBL/GenBank/DDBJ databases">
        <title>Complete genome sequence of Actinomyces hongkongensis HKU8.</title>
        <authorList>
            <person name="Gao Y.-X."/>
            <person name="Zhou Y.-Y."/>
            <person name="Xie Y."/>
            <person name="Wang M."/>
            <person name="Wang S.-J."/>
            <person name="Shen S.-G."/>
        </authorList>
    </citation>
    <scope>NUCLEOTIDE SEQUENCE [LARGE SCALE GENOMIC DNA]</scope>
    <source>
        <strain evidence="1 2">HKU8</strain>
    </source>
</reference>
<proteinExistence type="predicted"/>
<dbReference type="STRING" id="178339.BH719_04885"/>
<dbReference type="KEGG" id="phon:BH719_04885"/>